<reference evidence="1" key="1">
    <citation type="submission" date="2022-02" db="EMBL/GenBank/DDBJ databases">
        <title>Plant Genome Project.</title>
        <authorList>
            <person name="Zhang R.-G."/>
        </authorList>
    </citation>
    <scope>NUCLEOTIDE SEQUENCE</scope>
    <source>
        <strain evidence="1">AT1</strain>
    </source>
</reference>
<keyword evidence="2" id="KW-1185">Reference proteome</keyword>
<comment type="caution">
    <text evidence="1">The sequence shown here is derived from an EMBL/GenBank/DDBJ whole genome shotgun (WGS) entry which is preliminary data.</text>
</comment>
<protein>
    <submittedName>
        <fullName evidence="1">Uncharacterized protein</fullName>
    </submittedName>
</protein>
<gene>
    <name evidence="1" type="ORF">RHMOL_Rhmol05G0050700</name>
</gene>
<accession>A0ACC0NKI7</accession>
<evidence type="ECO:0000313" key="2">
    <source>
        <dbReference type="Proteomes" id="UP001062846"/>
    </source>
</evidence>
<organism evidence="1 2">
    <name type="scientific">Rhododendron molle</name>
    <name type="common">Chinese azalea</name>
    <name type="synonym">Azalea mollis</name>
    <dbReference type="NCBI Taxonomy" id="49168"/>
    <lineage>
        <taxon>Eukaryota</taxon>
        <taxon>Viridiplantae</taxon>
        <taxon>Streptophyta</taxon>
        <taxon>Embryophyta</taxon>
        <taxon>Tracheophyta</taxon>
        <taxon>Spermatophyta</taxon>
        <taxon>Magnoliopsida</taxon>
        <taxon>eudicotyledons</taxon>
        <taxon>Gunneridae</taxon>
        <taxon>Pentapetalae</taxon>
        <taxon>asterids</taxon>
        <taxon>Ericales</taxon>
        <taxon>Ericaceae</taxon>
        <taxon>Ericoideae</taxon>
        <taxon>Rhodoreae</taxon>
        <taxon>Rhododendron</taxon>
    </lineage>
</organism>
<evidence type="ECO:0000313" key="1">
    <source>
        <dbReference type="EMBL" id="KAI8553882.1"/>
    </source>
</evidence>
<proteinExistence type="predicted"/>
<sequence>MPRLNRKQKRRREEQEGFMALHAIMNAVIGVFRLYLFITSTFRRPEPRPELSPNPDFYQSQINNLNRLVRGNEVDCHEQLRVNRHTFFRLCCLVRGVGLGDSRYVCLKERVAIFLFVLGHHTKQRRTKYDFYRSTETISRHFHAVLQAVLRLHRMLLVTPEPVPANYHDSRWNWFQNTCTYLNACAVMATNEVEVVDMERPSKQKRRSWKKVEEDALMKCMLNEEGKWKSKNGFRTGYFTHLQKELQKVLPGCTLQANPHIDSMVKHWKSVWAKLVDIIGLSGFGWDAVNNRIDVEQPVWDVYEKAHGKKVQGLYGKSFPYFEDWQTIFGKDRATGAGAEDYDDMARTEVANENAEPHNSNDFYEALFTEYDVNLPNTPTTPITPITPSTPQPFTPHASLPTSTPRGSMPAANAGAQKGRKRTRMGEAELSIYVSMDNYLKSSNVHVKKLANSFGYDKELSARRTMVKEELSKLNITLAEKFKLSAVIVSHEERVDDFYGTKPEERQALVEAILAGEVYGPI</sequence>
<dbReference type="Proteomes" id="UP001062846">
    <property type="component" value="Chromosome 5"/>
</dbReference>
<name>A0ACC0NKI7_RHOML</name>
<dbReference type="EMBL" id="CM046392">
    <property type="protein sequence ID" value="KAI8553882.1"/>
    <property type="molecule type" value="Genomic_DNA"/>
</dbReference>